<dbReference type="Proteomes" id="UP000447434">
    <property type="component" value="Chromosome 23"/>
</dbReference>
<dbReference type="InterPro" id="IPR013083">
    <property type="entry name" value="Znf_RING/FYVE/PHD"/>
</dbReference>
<dbReference type="AlphaFoldDB" id="A0A6A4NIY5"/>
<dbReference type="InterPro" id="IPR043151">
    <property type="entry name" value="BAH_sf"/>
</dbReference>
<sequence length="216" mass="24944">MAKPKAGKRTLESYTVKHISKTIKGGDCVMMRPSDPSKPSYVGRIDRIEADWRGSNVKIHVQWYYRPEESIGGRRQFHGSKELFLSDHFDIQSADTIESKCTVHTFKRYNNLDAVGNDDFFCRFEYNSSTGAFNPDRVVVYCKCEMPYNPDDLMVQCEGCSDWFHPACIDMTAEEAKRLDHFFCENCSAEGQKKLQNSHSSVRLSDTKVDTKRRRR</sequence>
<accession>A0A6A4NIY5</accession>
<keyword evidence="2" id="KW-1185">Reference proteome</keyword>
<dbReference type="InterPro" id="IPR001025">
    <property type="entry name" value="BAH_dom"/>
</dbReference>
<dbReference type="SMART" id="SM00249">
    <property type="entry name" value="PHD"/>
    <property type="match status" value="1"/>
</dbReference>
<dbReference type="Gene3D" id="3.30.40.10">
    <property type="entry name" value="Zinc/RING finger domain, C3HC4 (zinc finger)"/>
    <property type="match status" value="1"/>
</dbReference>
<proteinExistence type="predicted"/>
<dbReference type="PROSITE" id="PS50016">
    <property type="entry name" value="ZF_PHD_2"/>
    <property type="match status" value="1"/>
</dbReference>
<dbReference type="SMART" id="SM00439">
    <property type="entry name" value="BAH"/>
    <property type="match status" value="1"/>
</dbReference>
<dbReference type="Pfam" id="PF01426">
    <property type="entry name" value="BAH"/>
    <property type="match status" value="1"/>
</dbReference>
<comment type="caution">
    <text evidence="1">The sequence shown here is derived from an EMBL/GenBank/DDBJ whole genome shotgun (WGS) entry which is preliminary data.</text>
</comment>
<reference evidence="2" key="1">
    <citation type="journal article" date="2020" name="Nat. Commun.">
        <title>Genome sequence of the cluster root forming white lupin.</title>
        <authorList>
            <person name="Hufnagel B."/>
            <person name="Marques A."/>
            <person name="Soriano A."/>
            <person name="Marques L."/>
            <person name="Divol F."/>
            <person name="Doumas P."/>
            <person name="Sallet E."/>
            <person name="Mancinotti D."/>
            <person name="Carrere S."/>
            <person name="Marande W."/>
            <person name="Arribat S."/>
            <person name="Keller J."/>
            <person name="Huneau C."/>
            <person name="Blein T."/>
            <person name="Aime D."/>
            <person name="Laguerre M."/>
            <person name="Taylor J."/>
            <person name="Schubert V."/>
            <person name="Nelson M."/>
            <person name="Geu-Flores F."/>
            <person name="Crespi M."/>
            <person name="Gallardo-Guerrero K."/>
            <person name="Delaux P.-M."/>
            <person name="Salse J."/>
            <person name="Berges H."/>
            <person name="Guyot R."/>
            <person name="Gouzy J."/>
            <person name="Peret B."/>
        </authorList>
    </citation>
    <scope>NUCLEOTIDE SEQUENCE [LARGE SCALE GENOMIC DNA]</scope>
    <source>
        <strain evidence="2">cv. Amiga</strain>
    </source>
</reference>
<dbReference type="OrthoDB" id="436852at2759"/>
<name>A0A6A4NIY5_LUPAL</name>
<evidence type="ECO:0000313" key="2">
    <source>
        <dbReference type="Proteomes" id="UP000447434"/>
    </source>
</evidence>
<gene>
    <name evidence="1" type="ORF">Lalb_Chr23g0265231</name>
</gene>
<dbReference type="GO" id="GO:0003682">
    <property type="term" value="F:chromatin binding"/>
    <property type="evidence" value="ECO:0007669"/>
    <property type="project" value="InterPro"/>
</dbReference>
<protein>
    <submittedName>
        <fullName evidence="1">Putative chromatin regulator PHD family</fullName>
    </submittedName>
</protein>
<dbReference type="Gene3D" id="2.30.30.490">
    <property type="match status" value="1"/>
</dbReference>
<dbReference type="PROSITE" id="PS01359">
    <property type="entry name" value="ZF_PHD_1"/>
    <property type="match status" value="1"/>
</dbReference>
<dbReference type="Pfam" id="PF00628">
    <property type="entry name" value="PHD"/>
    <property type="match status" value="1"/>
</dbReference>
<dbReference type="InterPro" id="IPR019786">
    <property type="entry name" value="Zinc_finger_PHD-type_CS"/>
</dbReference>
<organism evidence="1 2">
    <name type="scientific">Lupinus albus</name>
    <name type="common">White lupine</name>
    <name type="synonym">Lupinus termis</name>
    <dbReference type="NCBI Taxonomy" id="3870"/>
    <lineage>
        <taxon>Eukaryota</taxon>
        <taxon>Viridiplantae</taxon>
        <taxon>Streptophyta</taxon>
        <taxon>Embryophyta</taxon>
        <taxon>Tracheophyta</taxon>
        <taxon>Spermatophyta</taxon>
        <taxon>Magnoliopsida</taxon>
        <taxon>eudicotyledons</taxon>
        <taxon>Gunneridae</taxon>
        <taxon>Pentapetalae</taxon>
        <taxon>rosids</taxon>
        <taxon>fabids</taxon>
        <taxon>Fabales</taxon>
        <taxon>Fabaceae</taxon>
        <taxon>Papilionoideae</taxon>
        <taxon>50 kb inversion clade</taxon>
        <taxon>genistoids sensu lato</taxon>
        <taxon>core genistoids</taxon>
        <taxon>Genisteae</taxon>
        <taxon>Lupinus</taxon>
    </lineage>
</organism>
<dbReference type="PANTHER" id="PTHR46364">
    <property type="entry name" value="OS08G0421900 PROTEIN"/>
    <property type="match status" value="1"/>
</dbReference>
<dbReference type="PROSITE" id="PS51038">
    <property type="entry name" value="BAH"/>
    <property type="match status" value="1"/>
</dbReference>
<dbReference type="InterPro" id="IPR011011">
    <property type="entry name" value="Znf_FYVE_PHD"/>
</dbReference>
<dbReference type="InterPro" id="IPR001965">
    <property type="entry name" value="Znf_PHD"/>
</dbReference>
<dbReference type="SUPFAM" id="SSF57903">
    <property type="entry name" value="FYVE/PHD zinc finger"/>
    <property type="match status" value="1"/>
</dbReference>
<evidence type="ECO:0000313" key="1">
    <source>
        <dbReference type="EMBL" id="KAE9586628.1"/>
    </source>
</evidence>
<dbReference type="EMBL" id="WOCE01000023">
    <property type="protein sequence ID" value="KAE9586628.1"/>
    <property type="molecule type" value="Genomic_DNA"/>
</dbReference>
<dbReference type="InterPro" id="IPR019787">
    <property type="entry name" value="Znf_PHD-finger"/>
</dbReference>